<dbReference type="GO" id="GO:0009279">
    <property type="term" value="C:cell outer membrane"/>
    <property type="evidence" value="ECO:0007669"/>
    <property type="project" value="UniProtKB-SubCell"/>
</dbReference>
<feature type="non-terminal residue" evidence="4">
    <location>
        <position position="1"/>
    </location>
</feature>
<keyword evidence="3" id="KW-0998">Cell outer membrane</keyword>
<reference evidence="4 5" key="2">
    <citation type="submission" date="2018-01" db="EMBL/GenBank/DDBJ databases">
        <title>Genomic study of Klebsiella pneumoniae.</title>
        <authorList>
            <person name="Yang Y."/>
            <person name="Bicalho R."/>
        </authorList>
    </citation>
    <scope>NUCLEOTIDE SEQUENCE [LARGE SCALE GENOMIC DNA]</scope>
    <source>
        <strain evidence="4 5">A11</strain>
    </source>
</reference>
<evidence type="ECO:0000313" key="4">
    <source>
        <dbReference type="EMBL" id="PLL07365.1"/>
    </source>
</evidence>
<comment type="caution">
    <text evidence="4">The sequence shown here is derived from an EMBL/GenBank/DDBJ whole genome shotgun (WGS) entry which is preliminary data.</text>
</comment>
<keyword evidence="4" id="KW-0675">Receptor</keyword>
<protein>
    <submittedName>
        <fullName evidence="4">TonB-dependent receptor</fullName>
    </submittedName>
</protein>
<dbReference type="EMBL" id="PIDS01002766">
    <property type="protein sequence ID" value="PLL07365.1"/>
    <property type="molecule type" value="Genomic_DNA"/>
</dbReference>
<reference evidence="4 5" key="1">
    <citation type="submission" date="2017-11" db="EMBL/GenBank/DDBJ databases">
        <authorList>
            <person name="Han C.G."/>
        </authorList>
    </citation>
    <scope>NUCLEOTIDE SEQUENCE [LARGE SCALE GENOMIC DNA]</scope>
    <source>
        <strain evidence="4 5">A11</strain>
    </source>
</reference>
<keyword evidence="2" id="KW-0472">Membrane</keyword>
<sequence length="144" mass="16185">TRQNQTSQTRRWGLSLKDDWTPMNDYIDSVSTKVYYQHTEAHDWTYMPDSVTRAMQTVSSDYDTDTWGIQSALAKSIGRHDLSAGFNASTTKTQRPLTQSPTPSAFSQIMQPDADSRGYLVCGLLLDKINFDLDGHNFAVIPGM</sequence>
<dbReference type="Gene3D" id="2.40.170.20">
    <property type="entry name" value="TonB-dependent receptor, beta-barrel domain"/>
    <property type="match status" value="1"/>
</dbReference>
<comment type="subcellular location">
    <subcellularLocation>
        <location evidence="1">Cell outer membrane</location>
    </subcellularLocation>
</comment>
<feature type="non-terminal residue" evidence="4">
    <location>
        <position position="144"/>
    </location>
</feature>
<evidence type="ECO:0000256" key="2">
    <source>
        <dbReference type="ARBA" id="ARBA00023136"/>
    </source>
</evidence>
<evidence type="ECO:0000256" key="1">
    <source>
        <dbReference type="ARBA" id="ARBA00004442"/>
    </source>
</evidence>
<evidence type="ECO:0000313" key="5">
    <source>
        <dbReference type="Proteomes" id="UP000234505"/>
    </source>
</evidence>
<evidence type="ECO:0000256" key="3">
    <source>
        <dbReference type="ARBA" id="ARBA00023237"/>
    </source>
</evidence>
<organism evidence="4 5">
    <name type="scientific">Klebsiella michiganensis</name>
    <dbReference type="NCBI Taxonomy" id="1134687"/>
    <lineage>
        <taxon>Bacteria</taxon>
        <taxon>Pseudomonadati</taxon>
        <taxon>Pseudomonadota</taxon>
        <taxon>Gammaproteobacteria</taxon>
        <taxon>Enterobacterales</taxon>
        <taxon>Enterobacteriaceae</taxon>
        <taxon>Klebsiella/Raoultella group</taxon>
        <taxon>Klebsiella</taxon>
    </lineage>
</organism>
<name>A0A2J4NYZ8_9ENTR</name>
<gene>
    <name evidence="4" type="ORF">CWN50_39180</name>
</gene>
<accession>A0A2J4NYZ8</accession>
<dbReference type="SUPFAM" id="SSF56935">
    <property type="entry name" value="Porins"/>
    <property type="match status" value="1"/>
</dbReference>
<proteinExistence type="predicted"/>
<dbReference type="InterPro" id="IPR036942">
    <property type="entry name" value="Beta-barrel_TonB_sf"/>
</dbReference>
<dbReference type="AlphaFoldDB" id="A0A2J4NYZ8"/>
<dbReference type="Proteomes" id="UP000234505">
    <property type="component" value="Unassembled WGS sequence"/>
</dbReference>